<accession>A0ABX0JDI1</accession>
<gene>
    <name evidence="1" type="ORF">G9U52_26240</name>
</gene>
<evidence type="ECO:0000313" key="2">
    <source>
        <dbReference type="Proteomes" id="UP001165962"/>
    </source>
</evidence>
<proteinExistence type="predicted"/>
<dbReference type="RefSeq" id="WP_166153616.1">
    <property type="nucleotide sequence ID" value="NZ_JAAOIW010000011.1"/>
</dbReference>
<dbReference type="EMBL" id="JAAOIW010000011">
    <property type="protein sequence ID" value="NHN33316.1"/>
    <property type="molecule type" value="Genomic_DNA"/>
</dbReference>
<protein>
    <submittedName>
        <fullName evidence="1">Uncharacterized protein</fullName>
    </submittedName>
</protein>
<name>A0ABX0JDI1_9BACL</name>
<comment type="caution">
    <text evidence="1">The sequence shown here is derived from an EMBL/GenBank/DDBJ whole genome shotgun (WGS) entry which is preliminary data.</text>
</comment>
<sequence>MNRYILSEFEGITCVAKKSPFTIEERLYGISIMTFSTMKRMNISSLYLKESHLILLGR</sequence>
<evidence type="ECO:0000313" key="1">
    <source>
        <dbReference type="EMBL" id="NHN33316.1"/>
    </source>
</evidence>
<reference evidence="1" key="1">
    <citation type="submission" date="2020-03" db="EMBL/GenBank/DDBJ databases">
        <title>Draft sequencing of Paenibacilllus sp. S3N08.</title>
        <authorList>
            <person name="Kim D.-U."/>
        </authorList>
    </citation>
    <scope>NUCLEOTIDE SEQUENCE</scope>
    <source>
        <strain evidence="1">S3N08</strain>
    </source>
</reference>
<dbReference type="Proteomes" id="UP001165962">
    <property type="component" value="Unassembled WGS sequence"/>
</dbReference>
<organism evidence="1 2">
    <name type="scientific">Paenibacillus agricola</name>
    <dbReference type="NCBI Taxonomy" id="2716264"/>
    <lineage>
        <taxon>Bacteria</taxon>
        <taxon>Bacillati</taxon>
        <taxon>Bacillota</taxon>
        <taxon>Bacilli</taxon>
        <taxon>Bacillales</taxon>
        <taxon>Paenibacillaceae</taxon>
        <taxon>Paenibacillus</taxon>
    </lineage>
</organism>
<keyword evidence="2" id="KW-1185">Reference proteome</keyword>